<proteinExistence type="predicted"/>
<accession>A0A813WQ94</accession>
<organism evidence="2 4">
    <name type="scientific">Didymodactylos carnosus</name>
    <dbReference type="NCBI Taxonomy" id="1234261"/>
    <lineage>
        <taxon>Eukaryota</taxon>
        <taxon>Metazoa</taxon>
        <taxon>Spiralia</taxon>
        <taxon>Gnathifera</taxon>
        <taxon>Rotifera</taxon>
        <taxon>Eurotatoria</taxon>
        <taxon>Bdelloidea</taxon>
        <taxon>Philodinida</taxon>
        <taxon>Philodinidae</taxon>
        <taxon>Didymodactylos</taxon>
    </lineage>
</organism>
<evidence type="ECO:0000259" key="1">
    <source>
        <dbReference type="Pfam" id="PF01323"/>
    </source>
</evidence>
<dbReference type="SUPFAM" id="SSF52833">
    <property type="entry name" value="Thioredoxin-like"/>
    <property type="match status" value="1"/>
</dbReference>
<dbReference type="EMBL" id="CAJOBC010000998">
    <property type="protein sequence ID" value="CAF3646445.1"/>
    <property type="molecule type" value="Genomic_DNA"/>
</dbReference>
<evidence type="ECO:0000313" key="2">
    <source>
        <dbReference type="EMBL" id="CAF0858783.1"/>
    </source>
</evidence>
<dbReference type="AlphaFoldDB" id="A0A813WQ94"/>
<comment type="caution">
    <text evidence="2">The sequence shown here is derived from an EMBL/GenBank/DDBJ whole genome shotgun (WGS) entry which is preliminary data.</text>
</comment>
<dbReference type="Proteomes" id="UP000681722">
    <property type="component" value="Unassembled WGS sequence"/>
</dbReference>
<dbReference type="InterPro" id="IPR051924">
    <property type="entry name" value="GST_Kappa/NadH"/>
</dbReference>
<dbReference type="EMBL" id="CAJNOQ010000998">
    <property type="protein sequence ID" value="CAF0858783.1"/>
    <property type="molecule type" value="Genomic_DNA"/>
</dbReference>
<evidence type="ECO:0000313" key="3">
    <source>
        <dbReference type="EMBL" id="CAF3646445.1"/>
    </source>
</evidence>
<sequence>MAHKTFVARKIIHPPIRCESTAMLFRNSSLVFFSSCSTGLSKYFKRLSSSNVYEEIKYYYDYKSPFTYLSFVPTIELEKFYRIKYRFLPYPFSAKSFGGKLEERSERDWAKVRYLYIDARRFANERGLIIRGPKKFFNSYLSLISGLYADQNNVFVDYSKLVFERFFKRELDIENIDELIKILNEVGLHNDNDFRHYVEHKGRIDFSLAAKEAEQDNVFGVPMLIIRGEPFWGNDRMEWVKKKLDKLGLNKSS</sequence>
<dbReference type="Pfam" id="PF01323">
    <property type="entry name" value="DSBA"/>
    <property type="match status" value="1"/>
</dbReference>
<feature type="domain" description="DSBA-like thioredoxin" evidence="1">
    <location>
        <begin position="56"/>
        <end position="244"/>
    </location>
</feature>
<dbReference type="PANTHER" id="PTHR42943:SF2">
    <property type="entry name" value="GLUTATHIONE S-TRANSFERASE KAPPA 1"/>
    <property type="match status" value="1"/>
</dbReference>
<name>A0A813WQ94_9BILA</name>
<dbReference type="GO" id="GO:0004602">
    <property type="term" value="F:glutathione peroxidase activity"/>
    <property type="evidence" value="ECO:0007669"/>
    <property type="project" value="TreeGrafter"/>
</dbReference>
<dbReference type="OrthoDB" id="4664297at2759"/>
<gene>
    <name evidence="2" type="ORF">GPM918_LOCUS6473</name>
    <name evidence="3" type="ORF">SRO942_LOCUS6473</name>
</gene>
<dbReference type="InterPro" id="IPR001853">
    <property type="entry name" value="DSBA-like_thioredoxin_dom"/>
</dbReference>
<protein>
    <recommendedName>
        <fullName evidence="1">DSBA-like thioredoxin domain-containing protein</fullName>
    </recommendedName>
</protein>
<dbReference type="GO" id="GO:0006749">
    <property type="term" value="P:glutathione metabolic process"/>
    <property type="evidence" value="ECO:0007669"/>
    <property type="project" value="TreeGrafter"/>
</dbReference>
<keyword evidence="4" id="KW-1185">Reference proteome</keyword>
<dbReference type="Proteomes" id="UP000663829">
    <property type="component" value="Unassembled WGS sequence"/>
</dbReference>
<evidence type="ECO:0000313" key="4">
    <source>
        <dbReference type="Proteomes" id="UP000663829"/>
    </source>
</evidence>
<reference evidence="2" key="1">
    <citation type="submission" date="2021-02" db="EMBL/GenBank/DDBJ databases">
        <authorList>
            <person name="Nowell W R."/>
        </authorList>
    </citation>
    <scope>NUCLEOTIDE SEQUENCE</scope>
</reference>
<dbReference type="PANTHER" id="PTHR42943">
    <property type="entry name" value="GLUTATHIONE S-TRANSFERASE KAPPA"/>
    <property type="match status" value="1"/>
</dbReference>
<dbReference type="GO" id="GO:0004364">
    <property type="term" value="F:glutathione transferase activity"/>
    <property type="evidence" value="ECO:0007669"/>
    <property type="project" value="TreeGrafter"/>
</dbReference>
<dbReference type="InterPro" id="IPR036249">
    <property type="entry name" value="Thioredoxin-like_sf"/>
</dbReference>
<dbReference type="Gene3D" id="3.40.30.10">
    <property type="entry name" value="Glutaredoxin"/>
    <property type="match status" value="1"/>
</dbReference>